<keyword evidence="2" id="KW-0812">Transmembrane</keyword>
<dbReference type="AlphaFoldDB" id="A0A919IWC6"/>
<organism evidence="3 4">
    <name type="scientific">Actinoplanes cyaneus</name>
    <dbReference type="NCBI Taxonomy" id="52696"/>
    <lineage>
        <taxon>Bacteria</taxon>
        <taxon>Bacillati</taxon>
        <taxon>Actinomycetota</taxon>
        <taxon>Actinomycetes</taxon>
        <taxon>Micromonosporales</taxon>
        <taxon>Micromonosporaceae</taxon>
        <taxon>Actinoplanes</taxon>
    </lineage>
</organism>
<feature type="compositionally biased region" description="Polar residues" evidence="1">
    <location>
        <begin position="58"/>
        <end position="73"/>
    </location>
</feature>
<keyword evidence="2" id="KW-1133">Transmembrane helix</keyword>
<evidence type="ECO:0000313" key="3">
    <source>
        <dbReference type="EMBL" id="GID70978.1"/>
    </source>
</evidence>
<keyword evidence="2" id="KW-0472">Membrane</keyword>
<comment type="caution">
    <text evidence="3">The sequence shown here is derived from an EMBL/GenBank/DDBJ whole genome shotgun (WGS) entry which is preliminary data.</text>
</comment>
<keyword evidence="4" id="KW-1185">Reference proteome</keyword>
<gene>
    <name evidence="3" type="ORF">Acy02nite_88590</name>
</gene>
<evidence type="ECO:0000256" key="2">
    <source>
        <dbReference type="SAM" id="Phobius"/>
    </source>
</evidence>
<evidence type="ECO:0000313" key="4">
    <source>
        <dbReference type="Proteomes" id="UP000619479"/>
    </source>
</evidence>
<sequence>MVAAVVWGRDGVEAASWLAGVASLFVAVVTLLVTVPSGGPGSGSVAGRVLRFRSRVSGNGQSFQAGGNITNAGNRPRKK</sequence>
<name>A0A919IWC6_9ACTN</name>
<feature type="transmembrane region" description="Helical" evidence="2">
    <location>
        <begin position="14"/>
        <end position="35"/>
    </location>
</feature>
<proteinExistence type="predicted"/>
<feature type="region of interest" description="Disordered" evidence="1">
    <location>
        <begin position="58"/>
        <end position="79"/>
    </location>
</feature>
<accession>A0A919IWC6</accession>
<dbReference type="Proteomes" id="UP000619479">
    <property type="component" value="Unassembled WGS sequence"/>
</dbReference>
<protein>
    <submittedName>
        <fullName evidence="3">Uncharacterized protein</fullName>
    </submittedName>
</protein>
<dbReference type="EMBL" id="BOMH01000091">
    <property type="protein sequence ID" value="GID70978.1"/>
    <property type="molecule type" value="Genomic_DNA"/>
</dbReference>
<reference evidence="3" key="1">
    <citation type="submission" date="2021-01" db="EMBL/GenBank/DDBJ databases">
        <title>Whole genome shotgun sequence of Actinoplanes cyaneus NBRC 14990.</title>
        <authorList>
            <person name="Komaki H."/>
            <person name="Tamura T."/>
        </authorList>
    </citation>
    <scope>NUCLEOTIDE SEQUENCE</scope>
    <source>
        <strain evidence="3">NBRC 14990</strain>
    </source>
</reference>
<evidence type="ECO:0000256" key="1">
    <source>
        <dbReference type="SAM" id="MobiDB-lite"/>
    </source>
</evidence>